<dbReference type="STRING" id="682795.AciX8_0143"/>
<sequence>MELRHLRYFVAVVQQKGFREASRFLHVSQPAISKTLTQLEEELGTRLFARSGRTVRLTPQGEVFYQETLKTLKQSDHAAEAAQRAARGEIGTLTLGFCSVATAGFLPGIVRQYKELLPGVRLLFRELNPPQQEAAFAQGEIDIGITRPPFAKKLASELHVKTILREPLLVAVPSNHPFTGRKIKIESLSEEPFILFHRDGAPTVFDAILGMCQKRDFAPKVEYESDMMQTTFTLVAGGQGVAIVPMCTLNLRPEGVRFLRLQPDEYKADLVLAWPKNTQSTVLHPFVDLMERERKEIGSQARRMLEAASHTTG</sequence>
<organism evidence="6 7">
    <name type="scientific">Granulicella mallensis (strain ATCC BAA-1857 / DSM 23137 / MP5ACTX8)</name>
    <dbReference type="NCBI Taxonomy" id="682795"/>
    <lineage>
        <taxon>Bacteria</taxon>
        <taxon>Pseudomonadati</taxon>
        <taxon>Acidobacteriota</taxon>
        <taxon>Terriglobia</taxon>
        <taxon>Terriglobales</taxon>
        <taxon>Acidobacteriaceae</taxon>
        <taxon>Granulicella</taxon>
    </lineage>
</organism>
<dbReference type="Pfam" id="PF03466">
    <property type="entry name" value="LysR_substrate"/>
    <property type="match status" value="1"/>
</dbReference>
<dbReference type="HOGENOM" id="CLU_039613_6_4_0"/>
<dbReference type="OrthoDB" id="9803735at2"/>
<evidence type="ECO:0000256" key="4">
    <source>
        <dbReference type="ARBA" id="ARBA00023163"/>
    </source>
</evidence>
<dbReference type="SUPFAM" id="SSF46785">
    <property type="entry name" value="Winged helix' DNA-binding domain"/>
    <property type="match status" value="1"/>
</dbReference>
<evidence type="ECO:0000256" key="2">
    <source>
        <dbReference type="ARBA" id="ARBA00023015"/>
    </source>
</evidence>
<keyword evidence="7" id="KW-1185">Reference proteome</keyword>
<dbReference type="EMBL" id="CP003130">
    <property type="protein sequence ID" value="AEU34501.1"/>
    <property type="molecule type" value="Genomic_DNA"/>
</dbReference>
<dbReference type="PANTHER" id="PTHR30346">
    <property type="entry name" value="TRANSCRIPTIONAL DUAL REGULATOR HCAR-RELATED"/>
    <property type="match status" value="1"/>
</dbReference>
<dbReference type="GO" id="GO:0032993">
    <property type="term" value="C:protein-DNA complex"/>
    <property type="evidence" value="ECO:0007669"/>
    <property type="project" value="TreeGrafter"/>
</dbReference>
<dbReference type="Proteomes" id="UP000007113">
    <property type="component" value="Chromosome"/>
</dbReference>
<keyword evidence="3" id="KW-0238">DNA-binding</keyword>
<dbReference type="KEGG" id="gma:AciX8_0143"/>
<keyword evidence="2" id="KW-0805">Transcription regulation</keyword>
<dbReference type="InterPro" id="IPR000847">
    <property type="entry name" value="LysR_HTH_N"/>
</dbReference>
<dbReference type="PANTHER" id="PTHR30346:SF28">
    <property type="entry name" value="HTH-TYPE TRANSCRIPTIONAL REGULATOR CYNR"/>
    <property type="match status" value="1"/>
</dbReference>
<dbReference type="RefSeq" id="WP_014263385.1">
    <property type="nucleotide sequence ID" value="NC_016631.1"/>
</dbReference>
<dbReference type="Gene3D" id="1.10.10.10">
    <property type="entry name" value="Winged helix-like DNA-binding domain superfamily/Winged helix DNA-binding domain"/>
    <property type="match status" value="1"/>
</dbReference>
<dbReference type="eggNOG" id="COG0583">
    <property type="taxonomic scope" value="Bacteria"/>
</dbReference>
<dbReference type="PRINTS" id="PR00039">
    <property type="entry name" value="HTHLYSR"/>
</dbReference>
<dbReference type="GO" id="GO:0003700">
    <property type="term" value="F:DNA-binding transcription factor activity"/>
    <property type="evidence" value="ECO:0007669"/>
    <property type="project" value="InterPro"/>
</dbReference>
<dbReference type="GO" id="GO:0003677">
    <property type="term" value="F:DNA binding"/>
    <property type="evidence" value="ECO:0007669"/>
    <property type="project" value="UniProtKB-KW"/>
</dbReference>
<evidence type="ECO:0000313" key="6">
    <source>
        <dbReference type="EMBL" id="AEU34501.1"/>
    </source>
</evidence>
<evidence type="ECO:0000313" key="7">
    <source>
        <dbReference type="Proteomes" id="UP000007113"/>
    </source>
</evidence>
<keyword evidence="4" id="KW-0804">Transcription</keyword>
<reference evidence="6 7" key="1">
    <citation type="submission" date="2011-11" db="EMBL/GenBank/DDBJ databases">
        <title>Complete sequence of Granulicella mallensis MP5ACTX8.</title>
        <authorList>
            <consortium name="US DOE Joint Genome Institute"/>
            <person name="Lucas S."/>
            <person name="Copeland A."/>
            <person name="Lapidus A."/>
            <person name="Cheng J.-F."/>
            <person name="Goodwin L."/>
            <person name="Pitluck S."/>
            <person name="Peters L."/>
            <person name="Lu M."/>
            <person name="Detter J.C."/>
            <person name="Han C."/>
            <person name="Tapia R."/>
            <person name="Land M."/>
            <person name="Hauser L."/>
            <person name="Kyrpides N."/>
            <person name="Ivanova N."/>
            <person name="Mikhailova N."/>
            <person name="Pagani I."/>
            <person name="Rawat S."/>
            <person name="Mannisto M."/>
            <person name="Haggblom M."/>
            <person name="Woyke T."/>
        </authorList>
    </citation>
    <scope>NUCLEOTIDE SEQUENCE [LARGE SCALE GENOMIC DNA]</scope>
    <source>
        <strain evidence="7">ATCC BAA-1857 / DSM 23137 / MP5ACTX8</strain>
    </source>
</reference>
<dbReference type="FunFam" id="1.10.10.10:FF:000001">
    <property type="entry name" value="LysR family transcriptional regulator"/>
    <property type="match status" value="1"/>
</dbReference>
<proteinExistence type="inferred from homology"/>
<dbReference type="InterPro" id="IPR036390">
    <property type="entry name" value="WH_DNA-bd_sf"/>
</dbReference>
<evidence type="ECO:0000259" key="5">
    <source>
        <dbReference type="PROSITE" id="PS50931"/>
    </source>
</evidence>
<protein>
    <submittedName>
        <fullName evidence="6">Transcriptional regulator, LysR family</fullName>
    </submittedName>
</protein>
<evidence type="ECO:0000256" key="1">
    <source>
        <dbReference type="ARBA" id="ARBA00009437"/>
    </source>
</evidence>
<dbReference type="InterPro" id="IPR005119">
    <property type="entry name" value="LysR_subst-bd"/>
</dbReference>
<gene>
    <name evidence="6" type="ordered locus">AciX8_0143</name>
</gene>
<dbReference type="SUPFAM" id="SSF53850">
    <property type="entry name" value="Periplasmic binding protein-like II"/>
    <property type="match status" value="1"/>
</dbReference>
<dbReference type="PROSITE" id="PS50931">
    <property type="entry name" value="HTH_LYSR"/>
    <property type="match status" value="1"/>
</dbReference>
<dbReference type="Pfam" id="PF00126">
    <property type="entry name" value="HTH_1"/>
    <property type="match status" value="1"/>
</dbReference>
<name>G8NYT8_GRAMM</name>
<dbReference type="AlphaFoldDB" id="G8NYT8"/>
<feature type="domain" description="HTH lysR-type" evidence="5">
    <location>
        <begin position="1"/>
        <end position="58"/>
    </location>
</feature>
<dbReference type="Gene3D" id="3.40.190.10">
    <property type="entry name" value="Periplasmic binding protein-like II"/>
    <property type="match status" value="2"/>
</dbReference>
<dbReference type="InterPro" id="IPR036388">
    <property type="entry name" value="WH-like_DNA-bd_sf"/>
</dbReference>
<evidence type="ECO:0000256" key="3">
    <source>
        <dbReference type="ARBA" id="ARBA00023125"/>
    </source>
</evidence>
<accession>G8NYT8</accession>
<comment type="similarity">
    <text evidence="1">Belongs to the LysR transcriptional regulatory family.</text>
</comment>
<dbReference type="CDD" id="cd08414">
    <property type="entry name" value="PBP2_LTTR_aromatics_like"/>
    <property type="match status" value="1"/>
</dbReference>